<feature type="transmembrane region" description="Helical" evidence="7">
    <location>
        <begin position="366"/>
        <end position="387"/>
    </location>
</feature>
<feature type="transmembrane region" description="Helical" evidence="7">
    <location>
        <begin position="182"/>
        <end position="203"/>
    </location>
</feature>
<feature type="transmembrane region" description="Helical" evidence="7">
    <location>
        <begin position="449"/>
        <end position="471"/>
    </location>
</feature>
<keyword evidence="4 7" id="KW-0812">Transmembrane</keyword>
<feature type="transmembrane region" description="Helical" evidence="7">
    <location>
        <begin position="338"/>
        <end position="359"/>
    </location>
</feature>
<dbReference type="GO" id="GO:0005886">
    <property type="term" value="C:plasma membrane"/>
    <property type="evidence" value="ECO:0007669"/>
    <property type="project" value="UniProtKB-SubCell"/>
</dbReference>
<keyword evidence="6 7" id="KW-0472">Membrane</keyword>
<evidence type="ECO:0000256" key="4">
    <source>
        <dbReference type="ARBA" id="ARBA00022692"/>
    </source>
</evidence>
<feature type="transmembrane region" description="Helical" evidence="7">
    <location>
        <begin position="97"/>
        <end position="119"/>
    </location>
</feature>
<evidence type="ECO:0000313" key="8">
    <source>
        <dbReference type="EMBL" id="KKR51412.1"/>
    </source>
</evidence>
<evidence type="ECO:0000256" key="6">
    <source>
        <dbReference type="ARBA" id="ARBA00023136"/>
    </source>
</evidence>
<protein>
    <submittedName>
        <fullName evidence="8">Polysaccharide biosynthesis protein</fullName>
    </submittedName>
</protein>
<feature type="transmembrane region" description="Helical" evidence="7">
    <location>
        <begin position="393"/>
        <end position="412"/>
    </location>
</feature>
<comment type="similarity">
    <text evidence="2">Belongs to the polysaccharide synthase family.</text>
</comment>
<dbReference type="Pfam" id="PF13440">
    <property type="entry name" value="Polysacc_synt_3"/>
    <property type="match status" value="1"/>
</dbReference>
<feature type="transmembrane region" description="Helical" evidence="7">
    <location>
        <begin position="53"/>
        <end position="77"/>
    </location>
</feature>
<feature type="transmembrane region" description="Helical" evidence="7">
    <location>
        <begin position="21"/>
        <end position="47"/>
    </location>
</feature>
<dbReference type="AlphaFoldDB" id="A0A0G0UMH4"/>
<evidence type="ECO:0000256" key="7">
    <source>
        <dbReference type="SAM" id="Phobius"/>
    </source>
</evidence>
<evidence type="ECO:0000256" key="2">
    <source>
        <dbReference type="ARBA" id="ARBA00007430"/>
    </source>
</evidence>
<dbReference type="Proteomes" id="UP000034531">
    <property type="component" value="Unassembled WGS sequence"/>
</dbReference>
<feature type="transmembrane region" description="Helical" evidence="7">
    <location>
        <begin position="156"/>
        <end position="176"/>
    </location>
</feature>
<evidence type="ECO:0000256" key="1">
    <source>
        <dbReference type="ARBA" id="ARBA00004651"/>
    </source>
</evidence>
<evidence type="ECO:0000313" key="9">
    <source>
        <dbReference type="Proteomes" id="UP000034531"/>
    </source>
</evidence>
<feature type="transmembrane region" description="Helical" evidence="7">
    <location>
        <begin position="299"/>
        <end position="318"/>
    </location>
</feature>
<dbReference type="InterPro" id="IPR050833">
    <property type="entry name" value="Poly_Biosynth_Transport"/>
</dbReference>
<dbReference type="PANTHER" id="PTHR30250:SF10">
    <property type="entry name" value="LIPOPOLYSACCHARIDE BIOSYNTHESIS PROTEIN WZXC"/>
    <property type="match status" value="1"/>
</dbReference>
<organism evidence="8 9">
    <name type="scientific">Candidatus Curtissbacteria bacterium GW2011_GWA1_40_16</name>
    <dbReference type="NCBI Taxonomy" id="1618405"/>
    <lineage>
        <taxon>Bacteria</taxon>
        <taxon>Candidatus Curtissiibacteriota</taxon>
    </lineage>
</organism>
<comment type="caution">
    <text evidence="8">The sequence shown here is derived from an EMBL/GenBank/DDBJ whole genome shotgun (WGS) entry which is preliminary data.</text>
</comment>
<keyword evidence="5 7" id="KW-1133">Transmembrane helix</keyword>
<reference evidence="8 9" key="1">
    <citation type="journal article" date="2015" name="Nature">
        <title>rRNA introns, odd ribosomes, and small enigmatic genomes across a large radiation of phyla.</title>
        <authorList>
            <person name="Brown C.T."/>
            <person name="Hug L.A."/>
            <person name="Thomas B.C."/>
            <person name="Sharon I."/>
            <person name="Castelle C.J."/>
            <person name="Singh A."/>
            <person name="Wilkins M.J."/>
            <person name="Williams K.H."/>
            <person name="Banfield J.F."/>
        </authorList>
    </citation>
    <scope>NUCLEOTIDE SEQUENCE [LARGE SCALE GENOMIC DNA]</scope>
</reference>
<dbReference type="EMBL" id="LBYI01000001">
    <property type="protein sequence ID" value="KKR51412.1"/>
    <property type="molecule type" value="Genomic_DNA"/>
</dbReference>
<evidence type="ECO:0000256" key="5">
    <source>
        <dbReference type="ARBA" id="ARBA00022989"/>
    </source>
</evidence>
<comment type="subcellular location">
    <subcellularLocation>
        <location evidence="1">Cell membrane</location>
        <topology evidence="1">Multi-pass membrane protein</topology>
    </subcellularLocation>
</comment>
<gene>
    <name evidence="8" type="ORF">UT84_C0001G0097</name>
</gene>
<feature type="transmembrane region" description="Helical" evidence="7">
    <location>
        <begin position="424"/>
        <end position="443"/>
    </location>
</feature>
<dbReference type="PANTHER" id="PTHR30250">
    <property type="entry name" value="PST FAMILY PREDICTED COLANIC ACID TRANSPORTER"/>
    <property type="match status" value="1"/>
</dbReference>
<sequence>MEDPEYSLDIELIKKKAISGVVTFTLRTFFIQAFTFFATFILTILLAPSVFGIFFVVSALLNFFVYFSDVGLAAALIQKKEEPTRKDLVSTFTIQQVIIFTLVILGLVLSPKIASFYNLDSNGLLLLRVLIVSLIFSSLKTVPSILLERHLSFSKLVIPQIAENIVFYATAVILAYNKFQIASFTWAVFFRGITGLVLIYLLSPWKPGIGIDKESAKKLTSFGVPFQVNSILALFKDDMLTVFLGKILTFTQIGYIGWAQKWAFTPLRFFMDNVNKVTFPAYSRLQDHKAELAKAIEKSIFFVTFLVYPSVFGMVAIAPRIVSLVPNYGKWEPALPLLYLFAVNALFSAVSTTFTNTLFAIGRPKIVLKFMAFWTAATWLLTVPLVLRFGYVGVAMASAMVSVTSLATIYFVKKEIPVTIARNIFGPLVVSLIMFFVVKTLIITFPNNVFGMLLSVILGAGTYLVISLAIFRRHLVEDATIIAKSIILKG</sequence>
<evidence type="ECO:0000256" key="3">
    <source>
        <dbReference type="ARBA" id="ARBA00022475"/>
    </source>
</evidence>
<keyword evidence="3" id="KW-1003">Cell membrane</keyword>
<accession>A0A0G0UMH4</accession>
<feature type="transmembrane region" description="Helical" evidence="7">
    <location>
        <begin position="125"/>
        <end position="147"/>
    </location>
</feature>
<name>A0A0G0UMH4_9BACT</name>
<proteinExistence type="inferred from homology"/>